<name>A0A8J4F835_9CHLO</name>
<feature type="region of interest" description="Disordered" evidence="1">
    <location>
        <begin position="48"/>
        <end position="122"/>
    </location>
</feature>
<sequence length="273" mass="29980">MDSCYHDVGRLLVVIALLWCPRLTVCTISNPAPKTLDGAEDWTTEFSTAVDHRSLSNNRVPRSPSRPQRPPPSPRPSPRPPRPPPSPRPPSPLRSPPSPRPPPSPPKPPRLPPSPPSLPSPRLPPPCVSFFAGLTLNLNLTDTSAETAPQLGRDVDCSILANLVLDSLSTTAQQTQLFTFASPHQIPICQGAEFALKAPLYLRTALQQSACEVFTYQMMSRWTFSSRPDNLECDSFPSGIGVYVWVALVDGTVDMPPQSCYRGLKFAWCERQP</sequence>
<organism evidence="3 4">
    <name type="scientific">Volvox africanus</name>
    <dbReference type="NCBI Taxonomy" id="51714"/>
    <lineage>
        <taxon>Eukaryota</taxon>
        <taxon>Viridiplantae</taxon>
        <taxon>Chlorophyta</taxon>
        <taxon>core chlorophytes</taxon>
        <taxon>Chlorophyceae</taxon>
        <taxon>CS clade</taxon>
        <taxon>Chlamydomonadales</taxon>
        <taxon>Volvocaceae</taxon>
        <taxon>Volvox</taxon>
    </lineage>
</organism>
<evidence type="ECO:0000256" key="1">
    <source>
        <dbReference type="SAM" id="MobiDB-lite"/>
    </source>
</evidence>
<proteinExistence type="predicted"/>
<dbReference type="PRINTS" id="PR01217">
    <property type="entry name" value="PRICHEXTENSN"/>
</dbReference>
<dbReference type="Proteomes" id="UP000747399">
    <property type="component" value="Unassembled WGS sequence"/>
</dbReference>
<evidence type="ECO:0008006" key="5">
    <source>
        <dbReference type="Google" id="ProtNLM"/>
    </source>
</evidence>
<dbReference type="EMBL" id="BNCO01000039">
    <property type="protein sequence ID" value="GIL60307.1"/>
    <property type="molecule type" value="Genomic_DNA"/>
</dbReference>
<comment type="caution">
    <text evidence="3">The sequence shown here is derived from an EMBL/GenBank/DDBJ whole genome shotgun (WGS) entry which is preliminary data.</text>
</comment>
<feature type="compositionally biased region" description="Pro residues" evidence="1">
    <location>
        <begin position="67"/>
        <end position="122"/>
    </location>
</feature>
<evidence type="ECO:0000313" key="3">
    <source>
        <dbReference type="EMBL" id="GIL60307.1"/>
    </source>
</evidence>
<dbReference type="AlphaFoldDB" id="A0A8J4F835"/>
<keyword evidence="2" id="KW-0732">Signal</keyword>
<evidence type="ECO:0000313" key="4">
    <source>
        <dbReference type="Proteomes" id="UP000747399"/>
    </source>
</evidence>
<keyword evidence="4" id="KW-1185">Reference proteome</keyword>
<feature type="signal peptide" evidence="2">
    <location>
        <begin position="1"/>
        <end position="26"/>
    </location>
</feature>
<protein>
    <recommendedName>
        <fullName evidence="5">Pherophorin domain-containing protein</fullName>
    </recommendedName>
</protein>
<reference evidence="3" key="1">
    <citation type="journal article" date="2021" name="Proc. Natl. Acad. Sci. U.S.A.">
        <title>Three genomes in the algal genus Volvox reveal the fate of a haploid sex-determining region after a transition to homothallism.</title>
        <authorList>
            <person name="Yamamoto K."/>
            <person name="Hamaji T."/>
            <person name="Kawai-Toyooka H."/>
            <person name="Matsuzaki R."/>
            <person name="Takahashi F."/>
            <person name="Nishimura Y."/>
            <person name="Kawachi M."/>
            <person name="Noguchi H."/>
            <person name="Minakuchi Y."/>
            <person name="Umen J.G."/>
            <person name="Toyoda A."/>
            <person name="Nozaki H."/>
        </authorList>
    </citation>
    <scope>NUCLEOTIDE SEQUENCE</scope>
    <source>
        <strain evidence="3">NIES-3780</strain>
    </source>
</reference>
<feature type="chain" id="PRO_5035287285" description="Pherophorin domain-containing protein" evidence="2">
    <location>
        <begin position="27"/>
        <end position="273"/>
    </location>
</feature>
<evidence type="ECO:0000256" key="2">
    <source>
        <dbReference type="SAM" id="SignalP"/>
    </source>
</evidence>
<accession>A0A8J4F835</accession>
<gene>
    <name evidence="3" type="ORF">Vafri_14935</name>
</gene>